<proteinExistence type="inferred from homology"/>
<feature type="transmembrane region" description="Helical" evidence="14">
    <location>
        <begin position="112"/>
        <end position="133"/>
    </location>
</feature>
<keyword evidence="14" id="KW-0029">Amino-acid transport</keyword>
<evidence type="ECO:0000256" key="10">
    <source>
        <dbReference type="ARBA" id="ARBA00023136"/>
    </source>
</evidence>
<gene>
    <name evidence="15" type="ORF">E2F43_06025</name>
</gene>
<dbReference type="OrthoDB" id="9789704at2"/>
<dbReference type="InterPro" id="IPR050277">
    <property type="entry name" value="Sodium:Solute_Symporter"/>
</dbReference>
<dbReference type="GO" id="GO:0005298">
    <property type="term" value="F:proline:sodium symporter activity"/>
    <property type="evidence" value="ECO:0007669"/>
    <property type="project" value="UniProtKB-UniRule"/>
</dbReference>
<evidence type="ECO:0000256" key="13">
    <source>
        <dbReference type="RuleBase" id="RU362091"/>
    </source>
</evidence>
<evidence type="ECO:0000256" key="12">
    <source>
        <dbReference type="ARBA" id="ARBA00033708"/>
    </source>
</evidence>
<dbReference type="InterPro" id="IPR001734">
    <property type="entry name" value="Na/solute_symporter"/>
</dbReference>
<dbReference type="Gene3D" id="1.20.1730.10">
    <property type="entry name" value="Sodium/glucose cotransporter"/>
    <property type="match status" value="1"/>
</dbReference>
<evidence type="ECO:0000256" key="2">
    <source>
        <dbReference type="ARBA" id="ARBA00006434"/>
    </source>
</evidence>
<comment type="caution">
    <text evidence="14">Lacks conserved residue(s) required for the propagation of feature annotation.</text>
</comment>
<dbReference type="PANTHER" id="PTHR48086:SF3">
    <property type="entry name" value="SODIUM_PROLINE SYMPORTER"/>
    <property type="match status" value="1"/>
</dbReference>
<dbReference type="CDD" id="cd11475">
    <property type="entry name" value="SLC5sbd_PutP"/>
    <property type="match status" value="1"/>
</dbReference>
<keyword evidence="9 14" id="KW-0406">Ion transport</keyword>
<comment type="function">
    <text evidence="14">Catalyzes the sodium-dependent uptake of extracellular L-proline.</text>
</comment>
<feature type="transmembrane region" description="Helical" evidence="14">
    <location>
        <begin position="351"/>
        <end position="370"/>
    </location>
</feature>
<keyword evidence="11 14" id="KW-0739">Sodium transport</keyword>
<evidence type="ECO:0000256" key="1">
    <source>
        <dbReference type="ARBA" id="ARBA00004651"/>
    </source>
</evidence>
<dbReference type="AlphaFoldDB" id="A0A4R5LX33"/>
<evidence type="ECO:0000256" key="5">
    <source>
        <dbReference type="ARBA" id="ARBA00022692"/>
    </source>
</evidence>
<feature type="transmembrane region" description="Helical" evidence="14">
    <location>
        <begin position="145"/>
        <end position="164"/>
    </location>
</feature>
<keyword evidence="3 14" id="KW-0813">Transport</keyword>
<evidence type="ECO:0000256" key="9">
    <source>
        <dbReference type="ARBA" id="ARBA00023065"/>
    </source>
</evidence>
<organism evidence="15 16">
    <name type="scientific">Seongchinamella unica</name>
    <dbReference type="NCBI Taxonomy" id="2547392"/>
    <lineage>
        <taxon>Bacteria</taxon>
        <taxon>Pseudomonadati</taxon>
        <taxon>Pseudomonadota</taxon>
        <taxon>Gammaproteobacteria</taxon>
        <taxon>Cellvibrionales</taxon>
        <taxon>Halieaceae</taxon>
        <taxon>Seongchinamella</taxon>
    </lineage>
</organism>
<evidence type="ECO:0000256" key="7">
    <source>
        <dbReference type="ARBA" id="ARBA00022989"/>
    </source>
</evidence>
<name>A0A4R5LX33_9GAMM</name>
<dbReference type="PROSITE" id="PS50283">
    <property type="entry name" value="NA_SOLUT_SYMP_3"/>
    <property type="match status" value="1"/>
</dbReference>
<keyword evidence="4" id="KW-1003">Cell membrane</keyword>
<accession>A0A4R5LX33</accession>
<keyword evidence="8 14" id="KW-0915">Sodium</keyword>
<dbReference type="Pfam" id="PF00474">
    <property type="entry name" value="SSF"/>
    <property type="match status" value="1"/>
</dbReference>
<keyword evidence="10 14" id="KW-0472">Membrane</keyword>
<dbReference type="GO" id="GO:0015824">
    <property type="term" value="P:proline transport"/>
    <property type="evidence" value="ECO:0007669"/>
    <property type="project" value="UniProtKB-UniRule"/>
</dbReference>
<feature type="transmembrane region" description="Helical" evidence="14">
    <location>
        <begin position="406"/>
        <end position="425"/>
    </location>
</feature>
<reference evidence="15 16" key="1">
    <citation type="submission" date="2019-03" db="EMBL/GenBank/DDBJ databases">
        <title>Seongchinamella monodicae gen. nov., sp. nov., a novel member of the Gammaproteobacteria isolated from a tidal mudflat of beach.</title>
        <authorList>
            <person name="Yang H.G."/>
            <person name="Kang J.W."/>
            <person name="Lee S.D."/>
        </authorList>
    </citation>
    <scope>NUCLEOTIDE SEQUENCE [LARGE SCALE GENOMIC DNA]</scope>
    <source>
        <strain evidence="15 16">GH4-78</strain>
    </source>
</reference>
<keyword evidence="5 14" id="KW-0812">Transmembrane</keyword>
<feature type="transmembrane region" description="Helical" evidence="14">
    <location>
        <begin position="376"/>
        <end position="399"/>
    </location>
</feature>
<dbReference type="GO" id="GO:0005886">
    <property type="term" value="C:plasma membrane"/>
    <property type="evidence" value="ECO:0007669"/>
    <property type="project" value="UniProtKB-SubCell"/>
</dbReference>
<feature type="transmembrane region" description="Helical" evidence="14">
    <location>
        <begin position="263"/>
        <end position="286"/>
    </location>
</feature>
<feature type="transmembrane region" description="Helical" evidence="14">
    <location>
        <begin position="217"/>
        <end position="242"/>
    </location>
</feature>
<evidence type="ECO:0000256" key="14">
    <source>
        <dbReference type="RuleBase" id="RU366012"/>
    </source>
</evidence>
<dbReference type="GO" id="GO:0031402">
    <property type="term" value="F:sodium ion binding"/>
    <property type="evidence" value="ECO:0007669"/>
    <property type="project" value="UniProtKB-UniRule"/>
</dbReference>
<comment type="catalytic activity">
    <reaction evidence="12">
        <text>L-proline(in) + Na(+)(in) = L-proline(out) + Na(+)(out)</text>
        <dbReference type="Rhea" id="RHEA:28967"/>
        <dbReference type="ChEBI" id="CHEBI:29101"/>
        <dbReference type="ChEBI" id="CHEBI:60039"/>
    </reaction>
</comment>
<evidence type="ECO:0000256" key="3">
    <source>
        <dbReference type="ARBA" id="ARBA00022448"/>
    </source>
</evidence>
<comment type="similarity">
    <text evidence="2 13">Belongs to the sodium:solute symporter (SSF) (TC 2.A.21) family.</text>
</comment>
<evidence type="ECO:0000256" key="11">
    <source>
        <dbReference type="ARBA" id="ARBA00023201"/>
    </source>
</evidence>
<keyword evidence="7 14" id="KW-1133">Transmembrane helix</keyword>
<evidence type="ECO:0000256" key="4">
    <source>
        <dbReference type="ARBA" id="ARBA00022475"/>
    </source>
</evidence>
<feature type="transmembrane region" description="Helical" evidence="14">
    <location>
        <begin position="176"/>
        <end position="197"/>
    </location>
</feature>
<evidence type="ECO:0000256" key="6">
    <source>
        <dbReference type="ARBA" id="ARBA00022847"/>
    </source>
</evidence>
<evidence type="ECO:0000313" key="16">
    <source>
        <dbReference type="Proteomes" id="UP000295554"/>
    </source>
</evidence>
<feature type="transmembrane region" description="Helical" evidence="14">
    <location>
        <begin position="44"/>
        <end position="73"/>
    </location>
</feature>
<dbReference type="EMBL" id="SMSE01000001">
    <property type="protein sequence ID" value="TDG16064.1"/>
    <property type="molecule type" value="Genomic_DNA"/>
</dbReference>
<keyword evidence="6 14" id="KW-0769">Symport</keyword>
<dbReference type="InterPro" id="IPR011851">
    <property type="entry name" value="Na/Pro_symporter"/>
</dbReference>
<sequence>MFTLIGLSSAFKSRGSRHDYYLADSSVAPWLVGLSAVATNNSGYMFIGVIGYTYVTGFAAFWLMFGWIAGDFLGSLLVHGRLRAATERTGEVSYAGVLANWYGSSNDRLQRVIGAISLLFLLAYAGAQLVAGSKALHVLFGWPESTGAILGAILVTLYCFAGGIRASIWTDAAQSMVMIVAMAVLFYVATDAMGGLTASLSSMRAIPGFTDWFPDDLLLPGFGGMVLFVLGWMFAGLSVIAQPHVMVRFMTLDSSGHMRRARIWYYLWFTAFYSLATFVGLLSRIYLGDTASFDAELALPAMSLELLPPALVGLILAGVFAATMSTADSLVLSCSAAITHDLLPHRIERTIVIKGTTIVITLSALGLALINSQSVFSLVIMAWSALASAFAPLLLALCLNWKPSQGLSLCAVATGLGTALVWRWLGLEHYIYEGLPGIMAGLVVLSPAGLRCALESWKNEGALPPQAVPLSDSRQGLQGSGND</sequence>
<feature type="transmembrane region" description="Helical" evidence="14">
    <location>
        <begin position="306"/>
        <end position="339"/>
    </location>
</feature>
<dbReference type="InterPro" id="IPR038377">
    <property type="entry name" value="Na/Glc_symporter_sf"/>
</dbReference>
<comment type="caution">
    <text evidence="15">The sequence shown here is derived from an EMBL/GenBank/DDBJ whole genome shotgun (WGS) entry which is preliminary data.</text>
</comment>
<evidence type="ECO:0000313" key="15">
    <source>
        <dbReference type="EMBL" id="TDG16064.1"/>
    </source>
</evidence>
<protein>
    <recommendedName>
        <fullName evidence="14">Sodium/proline symporter</fullName>
    </recommendedName>
    <alternativeName>
        <fullName evidence="14">Proline permease</fullName>
    </alternativeName>
</protein>
<dbReference type="Proteomes" id="UP000295554">
    <property type="component" value="Unassembled WGS sequence"/>
</dbReference>
<dbReference type="PANTHER" id="PTHR48086">
    <property type="entry name" value="SODIUM/PROLINE SYMPORTER-RELATED"/>
    <property type="match status" value="1"/>
</dbReference>
<comment type="subcellular location">
    <subcellularLocation>
        <location evidence="14">Cell inner membrane</location>
        <topology evidence="14">Multi-pass membrane protein</topology>
    </subcellularLocation>
    <subcellularLocation>
        <location evidence="1">Cell membrane</location>
        <topology evidence="1">Multi-pass membrane protein</topology>
    </subcellularLocation>
</comment>
<keyword evidence="14" id="KW-0997">Cell inner membrane</keyword>
<evidence type="ECO:0000256" key="8">
    <source>
        <dbReference type="ARBA" id="ARBA00023053"/>
    </source>
</evidence>
<keyword evidence="16" id="KW-1185">Reference proteome</keyword>